<dbReference type="InterPro" id="IPR013780">
    <property type="entry name" value="Glyco_hydro_b"/>
</dbReference>
<evidence type="ECO:0000256" key="1">
    <source>
        <dbReference type="ARBA" id="ARBA00001657"/>
    </source>
</evidence>
<accession>A0ABR3X7M7</accession>
<dbReference type="EC" id="3.2.1.20" evidence="3"/>
<dbReference type="InterPro" id="IPR048395">
    <property type="entry name" value="Glyco_hydro_31_C"/>
</dbReference>
<comment type="similarity">
    <text evidence="2 4">Belongs to the glycosyl hydrolase 31 family.</text>
</comment>
<dbReference type="PANTHER" id="PTHR22762:SF133">
    <property type="entry name" value="P-TYPE DOMAIN-CONTAINING PROTEIN"/>
    <property type="match status" value="1"/>
</dbReference>
<reference evidence="7 8" key="1">
    <citation type="journal article" date="2024" name="IMA Fungus">
        <title>IMA Genome - F19 : A genome assembly and annotation guide to empower mycologists, including annotated draft genome sequences of Ceratocystis pirilliformis, Diaporthe australafricana, Fusarium ophioides, Paecilomyces lecythidis, and Sporothrix stenoceras.</title>
        <authorList>
            <person name="Aylward J."/>
            <person name="Wilson A.M."/>
            <person name="Visagie C.M."/>
            <person name="Spraker J."/>
            <person name="Barnes I."/>
            <person name="Buitendag C."/>
            <person name="Ceriani C."/>
            <person name="Del Mar Angel L."/>
            <person name="du Plessis D."/>
            <person name="Fuchs T."/>
            <person name="Gasser K."/>
            <person name="Kramer D."/>
            <person name="Li W."/>
            <person name="Munsamy K."/>
            <person name="Piso A."/>
            <person name="Price J.L."/>
            <person name="Sonnekus B."/>
            <person name="Thomas C."/>
            <person name="van der Nest A."/>
            <person name="van Dijk A."/>
            <person name="van Heerden A."/>
            <person name="van Vuuren N."/>
            <person name="Yilmaz N."/>
            <person name="Duong T.A."/>
            <person name="van der Merwe N.A."/>
            <person name="Wingfield M.J."/>
            <person name="Wingfield B.D."/>
        </authorList>
    </citation>
    <scope>NUCLEOTIDE SEQUENCE [LARGE SCALE GENOMIC DNA]</scope>
    <source>
        <strain evidence="7 8">CMW 18300</strain>
    </source>
</reference>
<dbReference type="Gene3D" id="2.60.40.1180">
    <property type="entry name" value="Golgi alpha-mannosidase II"/>
    <property type="match status" value="1"/>
</dbReference>
<evidence type="ECO:0000256" key="4">
    <source>
        <dbReference type="RuleBase" id="RU361185"/>
    </source>
</evidence>
<dbReference type="PANTHER" id="PTHR22762">
    <property type="entry name" value="ALPHA-GLUCOSIDASE"/>
    <property type="match status" value="1"/>
</dbReference>
<keyword evidence="4" id="KW-0326">Glycosidase</keyword>
<feature type="domain" description="Glycoside hydrolase family 31 TIM barrel" evidence="5">
    <location>
        <begin position="1"/>
        <end position="88"/>
    </location>
</feature>
<feature type="domain" description="Glycosyl hydrolase family 31 C-terminal" evidence="6">
    <location>
        <begin position="96"/>
        <end position="188"/>
    </location>
</feature>
<name>A0ABR3X7M7_9PEZI</name>
<evidence type="ECO:0000313" key="7">
    <source>
        <dbReference type="EMBL" id="KAL1871929.1"/>
    </source>
</evidence>
<dbReference type="EMBL" id="JAWRVE010000031">
    <property type="protein sequence ID" value="KAL1871929.1"/>
    <property type="molecule type" value="Genomic_DNA"/>
</dbReference>
<dbReference type="Pfam" id="PF21365">
    <property type="entry name" value="Glyco_hydro_31_3rd"/>
    <property type="match status" value="1"/>
</dbReference>
<evidence type="ECO:0000259" key="6">
    <source>
        <dbReference type="Pfam" id="PF21365"/>
    </source>
</evidence>
<dbReference type="Proteomes" id="UP001583177">
    <property type="component" value="Unassembled WGS sequence"/>
</dbReference>
<evidence type="ECO:0000313" key="8">
    <source>
        <dbReference type="Proteomes" id="UP001583177"/>
    </source>
</evidence>
<evidence type="ECO:0000256" key="2">
    <source>
        <dbReference type="ARBA" id="ARBA00007806"/>
    </source>
</evidence>
<dbReference type="SUPFAM" id="SSF51445">
    <property type="entry name" value="(Trans)glycosidases"/>
    <property type="match status" value="1"/>
</dbReference>
<gene>
    <name evidence="7" type="ORF">Daus18300_004565</name>
</gene>
<dbReference type="InterPro" id="IPR017853">
    <property type="entry name" value="GH"/>
</dbReference>
<dbReference type="InterPro" id="IPR000322">
    <property type="entry name" value="Glyco_hydro_31_TIM"/>
</dbReference>
<dbReference type="SUPFAM" id="SSF51011">
    <property type="entry name" value="Glycosyl hydrolase domain"/>
    <property type="match status" value="1"/>
</dbReference>
<sequence>MYFGIAQALQFSIVGIPYFGVETCGFNYNADLELCTKWMQLSAWFPLYRNHDNRNTIAQEAYRWATNAESTRRIMNIRYSTLPYTYTLFRKAHTAGETVLRALAWEFPDDESLKAVETQFMSGPALLVTPVLEPLATTVKGVFPGVKDGTRWYDWYTLDEVDATPGENKTLDAPLVHQPIHIRGGYIIPISIRMGMLRLKFTKNTLTSKATGSYDDHLPIANITVVGLKNSLGAVHMTLGKKKLDISGATLNSSSTSGNLHYTYLEAATKAGIWCADFTLSLSY</sequence>
<proteinExistence type="inferred from homology"/>
<protein>
    <recommendedName>
        <fullName evidence="3">alpha-glucosidase</fullName>
        <ecNumber evidence="3">3.2.1.20</ecNumber>
    </recommendedName>
</protein>
<dbReference type="Pfam" id="PF01055">
    <property type="entry name" value="Glyco_hydro_31_2nd"/>
    <property type="match status" value="1"/>
</dbReference>
<comment type="caution">
    <text evidence="7">The sequence shown here is derived from an EMBL/GenBank/DDBJ whole genome shotgun (WGS) entry which is preliminary data.</text>
</comment>
<evidence type="ECO:0000256" key="3">
    <source>
        <dbReference type="ARBA" id="ARBA00012741"/>
    </source>
</evidence>
<dbReference type="Gene3D" id="3.20.20.80">
    <property type="entry name" value="Glycosidases"/>
    <property type="match status" value="1"/>
</dbReference>
<evidence type="ECO:0000259" key="5">
    <source>
        <dbReference type="Pfam" id="PF01055"/>
    </source>
</evidence>
<organism evidence="7 8">
    <name type="scientific">Diaporthe australafricana</name>
    <dbReference type="NCBI Taxonomy" id="127596"/>
    <lineage>
        <taxon>Eukaryota</taxon>
        <taxon>Fungi</taxon>
        <taxon>Dikarya</taxon>
        <taxon>Ascomycota</taxon>
        <taxon>Pezizomycotina</taxon>
        <taxon>Sordariomycetes</taxon>
        <taxon>Sordariomycetidae</taxon>
        <taxon>Diaporthales</taxon>
        <taxon>Diaporthaceae</taxon>
        <taxon>Diaporthe</taxon>
    </lineage>
</organism>
<comment type="catalytic activity">
    <reaction evidence="1">
        <text>Hydrolysis of terminal, non-reducing (1-&gt;4)-linked alpha-D-glucose residues with release of alpha-D-glucose.</text>
        <dbReference type="EC" id="3.2.1.20"/>
    </reaction>
</comment>
<keyword evidence="8" id="KW-1185">Reference proteome</keyword>
<keyword evidence="4" id="KW-0378">Hydrolase</keyword>